<evidence type="ECO:0000256" key="7">
    <source>
        <dbReference type="SAM" id="SignalP"/>
    </source>
</evidence>
<dbReference type="HOGENOM" id="CLU_006187_4_1_1"/>
<feature type="domain" description="Peptidase M13 C-terminal" evidence="8">
    <location>
        <begin position="552"/>
        <end position="757"/>
    </location>
</feature>
<dbReference type="PANTHER" id="PTHR11733">
    <property type="entry name" value="ZINC METALLOPROTEASE FAMILY M13 NEPRILYSIN-RELATED"/>
    <property type="match status" value="1"/>
</dbReference>
<reference evidence="10 11" key="1">
    <citation type="journal article" date="2013" name="Nature">
        <title>Insights into bilaterian evolution from three spiralian genomes.</title>
        <authorList>
            <person name="Simakov O."/>
            <person name="Marletaz F."/>
            <person name="Cho S.J."/>
            <person name="Edsinger-Gonzales E."/>
            <person name="Havlak P."/>
            <person name="Hellsten U."/>
            <person name="Kuo D.H."/>
            <person name="Larsson T."/>
            <person name="Lv J."/>
            <person name="Arendt D."/>
            <person name="Savage R."/>
            <person name="Osoegawa K."/>
            <person name="de Jong P."/>
            <person name="Grimwood J."/>
            <person name="Chapman J.A."/>
            <person name="Shapiro H."/>
            <person name="Aerts A."/>
            <person name="Otillar R.P."/>
            <person name="Terry A.Y."/>
            <person name="Boore J.L."/>
            <person name="Grigoriev I.V."/>
            <person name="Lindberg D.R."/>
            <person name="Seaver E.C."/>
            <person name="Weisblat D.A."/>
            <person name="Putnam N.H."/>
            <person name="Rokhsar D.S."/>
        </authorList>
    </citation>
    <scope>NUCLEOTIDE SEQUENCE [LARGE SCALE GENOMIC DNA]</scope>
</reference>
<dbReference type="GO" id="GO:0016485">
    <property type="term" value="P:protein processing"/>
    <property type="evidence" value="ECO:0007669"/>
    <property type="project" value="TreeGrafter"/>
</dbReference>
<dbReference type="Pfam" id="PF05649">
    <property type="entry name" value="Peptidase_M13_N"/>
    <property type="match status" value="1"/>
</dbReference>
<sequence length="758" mass="86438">MAKWTGREKGMMFLTVVFLIVAAALAVVLALKYQEDDDPSEETKVNLVTEFQVGIKEGSTGHTDGASSHILHTLTTRSIHQDDVCMTPECVKTSADLLDAMDQSIDPCEDFFQYSCGKWNQKHVIPEDKSGLSRFNEVRDDVKAKLKGVIEKDDASDIDAIKKTKIFYQSCMNESSIAMNSKPELDQAINELGGWPLLLPNWNETGFNLEKLLADYLLVGGNGLIRTSVQPDDKDTSEYVILLDQGLLFMVSRSYYLNGRDDVHVQAYEKYVVEVAKKFGAKSPESDVRDVIDFEIQMANLTTPASERRDTNKLYHKIAIKSLNVDSNGFNWIKYLFLAFKNFYNSMSVEEEIVVYEPGYLKNVIELVNNTPKKTVANYIMMRFVLSNIQYLSEEFRILKHDYNKVMSGAKHDSARWGTCLDHTLHMFPVSGGRMFVDKYFDEEAKKEAKVLITNIRQSFSEIINETTWMDQETKDKAEEKVVSALRERIAYPEWIKDNDELDKFLAEVNVSDSHLFRNVLDKTKHNVATNLKKIKESVDKTKWYQSAAIVNAFYDPSTNSITFPAGILQPPFYNEHYPRSLIYGGIGLVIGHEITHGFDDQGSRQYDKDGNLKSWWTNSSSDNFNDLAQCIIDQYSKFTIGNDHIKGKNTQGENIADNGGIHVAFRAYHKWLENHSEDFKQLPGVELKHDQLFFLNFAQGWCGLRTPAAQHNQILSDPHSPGRFRIIGTLSNSEEFSKAYQCKPGSRMNPEHKCRVW</sequence>
<comment type="cofactor">
    <cofactor evidence="1">
        <name>Zn(2+)</name>
        <dbReference type="ChEBI" id="CHEBI:29105"/>
    </cofactor>
</comment>
<keyword evidence="2" id="KW-0645">Protease</keyword>
<evidence type="ECO:0000313" key="10">
    <source>
        <dbReference type="EMBL" id="ESO95681.1"/>
    </source>
</evidence>
<dbReference type="Proteomes" id="UP000030746">
    <property type="component" value="Unassembled WGS sequence"/>
</dbReference>
<evidence type="ECO:0000259" key="9">
    <source>
        <dbReference type="Pfam" id="PF05649"/>
    </source>
</evidence>
<dbReference type="PRINTS" id="PR00786">
    <property type="entry name" value="NEPRILYSIN"/>
</dbReference>
<dbReference type="CTD" id="20246529"/>
<dbReference type="OMA" id="RDNQATI"/>
<dbReference type="Gene3D" id="1.10.1380.10">
    <property type="entry name" value="Neutral endopeptidase , domain2"/>
    <property type="match status" value="1"/>
</dbReference>
<dbReference type="InterPro" id="IPR024079">
    <property type="entry name" value="MetalloPept_cat_dom_sf"/>
</dbReference>
<dbReference type="KEGG" id="lgi:LOTGIDRAFT_214791"/>
<feature type="chain" id="PRO_5004716839" description="Endothelin-converting enzyme 1" evidence="7">
    <location>
        <begin position="31"/>
        <end position="758"/>
    </location>
</feature>
<dbReference type="Pfam" id="PF01431">
    <property type="entry name" value="Peptidase_M13"/>
    <property type="match status" value="1"/>
</dbReference>
<keyword evidence="3" id="KW-0479">Metal-binding</keyword>
<keyword evidence="6" id="KW-0482">Metalloprotease</keyword>
<dbReference type="GO" id="GO:0004222">
    <property type="term" value="F:metalloendopeptidase activity"/>
    <property type="evidence" value="ECO:0007669"/>
    <property type="project" value="InterPro"/>
</dbReference>
<keyword evidence="7" id="KW-0732">Signal</keyword>
<dbReference type="PANTHER" id="PTHR11733:SF133">
    <property type="entry name" value="PHOSPHATE-REGULATING NEUTRAL ENDOPEPTIDASE PHEX"/>
    <property type="match status" value="1"/>
</dbReference>
<evidence type="ECO:0000256" key="1">
    <source>
        <dbReference type="ARBA" id="ARBA00001947"/>
    </source>
</evidence>
<dbReference type="OrthoDB" id="6475849at2759"/>
<dbReference type="InterPro" id="IPR042089">
    <property type="entry name" value="Peptidase_M13_dom_2"/>
</dbReference>
<dbReference type="EMBL" id="KB201611">
    <property type="protein sequence ID" value="ESO95681.1"/>
    <property type="molecule type" value="Genomic_DNA"/>
</dbReference>
<dbReference type="CDD" id="cd08662">
    <property type="entry name" value="M13"/>
    <property type="match status" value="1"/>
</dbReference>
<evidence type="ECO:0000256" key="6">
    <source>
        <dbReference type="ARBA" id="ARBA00023049"/>
    </source>
</evidence>
<dbReference type="RefSeq" id="XP_009053534.1">
    <property type="nucleotide sequence ID" value="XM_009055286.1"/>
</dbReference>
<evidence type="ECO:0000256" key="2">
    <source>
        <dbReference type="ARBA" id="ARBA00022670"/>
    </source>
</evidence>
<keyword evidence="4" id="KW-0378">Hydrolase</keyword>
<dbReference type="GeneID" id="20246529"/>
<dbReference type="InterPro" id="IPR000718">
    <property type="entry name" value="Peptidase_M13"/>
</dbReference>
<dbReference type="InterPro" id="IPR018497">
    <property type="entry name" value="Peptidase_M13_C"/>
</dbReference>
<keyword evidence="5" id="KW-0862">Zinc</keyword>
<evidence type="ECO:0000313" key="11">
    <source>
        <dbReference type="Proteomes" id="UP000030746"/>
    </source>
</evidence>
<dbReference type="Gene3D" id="3.40.390.10">
    <property type="entry name" value="Collagenase (Catalytic Domain)"/>
    <property type="match status" value="1"/>
</dbReference>
<dbReference type="AlphaFoldDB" id="V4APW2"/>
<dbReference type="GO" id="GO:0046872">
    <property type="term" value="F:metal ion binding"/>
    <property type="evidence" value="ECO:0007669"/>
    <property type="project" value="UniProtKB-KW"/>
</dbReference>
<dbReference type="GO" id="GO:0005886">
    <property type="term" value="C:plasma membrane"/>
    <property type="evidence" value="ECO:0007669"/>
    <property type="project" value="TreeGrafter"/>
</dbReference>
<accession>V4APW2</accession>
<evidence type="ECO:0000259" key="8">
    <source>
        <dbReference type="Pfam" id="PF01431"/>
    </source>
</evidence>
<evidence type="ECO:0000256" key="4">
    <source>
        <dbReference type="ARBA" id="ARBA00022801"/>
    </source>
</evidence>
<name>V4APW2_LOTGI</name>
<keyword evidence="11" id="KW-1185">Reference proteome</keyword>
<dbReference type="InterPro" id="IPR008753">
    <property type="entry name" value="Peptidase_M13_N"/>
</dbReference>
<proteinExistence type="predicted"/>
<gene>
    <name evidence="10" type="ORF">LOTGIDRAFT_214791</name>
</gene>
<organism evidence="10 11">
    <name type="scientific">Lottia gigantea</name>
    <name type="common">Giant owl limpet</name>
    <dbReference type="NCBI Taxonomy" id="225164"/>
    <lineage>
        <taxon>Eukaryota</taxon>
        <taxon>Metazoa</taxon>
        <taxon>Spiralia</taxon>
        <taxon>Lophotrochozoa</taxon>
        <taxon>Mollusca</taxon>
        <taxon>Gastropoda</taxon>
        <taxon>Patellogastropoda</taxon>
        <taxon>Lottioidea</taxon>
        <taxon>Lottiidae</taxon>
        <taxon>Lottia</taxon>
    </lineage>
</organism>
<evidence type="ECO:0000256" key="3">
    <source>
        <dbReference type="ARBA" id="ARBA00022723"/>
    </source>
</evidence>
<feature type="signal peptide" evidence="7">
    <location>
        <begin position="1"/>
        <end position="30"/>
    </location>
</feature>
<feature type="domain" description="Peptidase M13 N-terminal" evidence="9">
    <location>
        <begin position="107"/>
        <end position="493"/>
    </location>
</feature>
<evidence type="ECO:0000256" key="5">
    <source>
        <dbReference type="ARBA" id="ARBA00022833"/>
    </source>
</evidence>
<dbReference type="SUPFAM" id="SSF55486">
    <property type="entry name" value="Metalloproteases ('zincins'), catalytic domain"/>
    <property type="match status" value="1"/>
</dbReference>
<protein>
    <recommendedName>
        <fullName evidence="12">Endothelin-converting enzyme 1</fullName>
    </recommendedName>
</protein>
<dbReference type="PROSITE" id="PS51885">
    <property type="entry name" value="NEPRILYSIN"/>
    <property type="match status" value="1"/>
</dbReference>
<evidence type="ECO:0008006" key="12">
    <source>
        <dbReference type="Google" id="ProtNLM"/>
    </source>
</evidence>